<organism evidence="1 2">
    <name type="scientific">Sulfurirhabdus autotrophica</name>
    <dbReference type="NCBI Taxonomy" id="1706046"/>
    <lineage>
        <taxon>Bacteria</taxon>
        <taxon>Pseudomonadati</taxon>
        <taxon>Pseudomonadota</taxon>
        <taxon>Betaproteobacteria</taxon>
        <taxon>Nitrosomonadales</taxon>
        <taxon>Sulfuricellaceae</taxon>
        <taxon>Sulfurirhabdus</taxon>
    </lineage>
</organism>
<accession>A0A4R3XUQ7</accession>
<protein>
    <submittedName>
        <fullName evidence="1">Intracellular sulfur oxidation DsrE/DsrF family protein</fullName>
    </submittedName>
</protein>
<evidence type="ECO:0000313" key="2">
    <source>
        <dbReference type="Proteomes" id="UP000295367"/>
    </source>
</evidence>
<dbReference type="EMBL" id="SMCO01000017">
    <property type="protein sequence ID" value="TCV82976.1"/>
    <property type="molecule type" value="Genomic_DNA"/>
</dbReference>
<keyword evidence="2" id="KW-1185">Reference proteome</keyword>
<dbReference type="PANTHER" id="PTHR37691">
    <property type="entry name" value="BLR3518 PROTEIN"/>
    <property type="match status" value="1"/>
</dbReference>
<dbReference type="RefSeq" id="WP_124944868.1">
    <property type="nucleotide sequence ID" value="NZ_BHVT01000003.1"/>
</dbReference>
<dbReference type="InterPro" id="IPR027396">
    <property type="entry name" value="DsrEFH-like"/>
</dbReference>
<name>A0A4R3XUQ7_9PROT</name>
<gene>
    <name evidence="1" type="ORF">EDC63_1179</name>
</gene>
<dbReference type="Gene3D" id="3.40.1260.10">
    <property type="entry name" value="DsrEFH-like"/>
    <property type="match status" value="1"/>
</dbReference>
<reference evidence="1 2" key="1">
    <citation type="submission" date="2019-03" db="EMBL/GenBank/DDBJ databases">
        <title>Genomic Encyclopedia of Type Strains, Phase IV (KMG-IV): sequencing the most valuable type-strain genomes for metagenomic binning, comparative biology and taxonomic classification.</title>
        <authorList>
            <person name="Goeker M."/>
        </authorList>
    </citation>
    <scope>NUCLEOTIDE SEQUENCE [LARGE SCALE GENOMIC DNA]</scope>
    <source>
        <strain evidence="1 2">DSM 100309</strain>
    </source>
</reference>
<dbReference type="AlphaFoldDB" id="A0A4R3XUQ7"/>
<proteinExistence type="predicted"/>
<dbReference type="SUPFAM" id="SSF75169">
    <property type="entry name" value="DsrEFH-like"/>
    <property type="match status" value="1"/>
</dbReference>
<sequence length="243" mass="27209">MKPIQPISDEFLNAFVDDQLESEEKGQAFDLIEQDPLLKERACDLRGLKEVMQHAYQDPPSVRRAPAKGVPSWPPFFQVLAAGLLLFIGGTSGWLTHAWTSPDSDRTMINMLQATQRNNPGMEPKKIIVHVGTSNPVRLKTALDETENLLNSYRQNNQELEVEIVANGRGINLLRSSTSPYSLRIAQLQEKYPNLALVACQQTLNKLEESGVRVKLLPHTGIAPSAVDQITKRVQQGWDYIKV</sequence>
<dbReference type="PANTHER" id="PTHR37691:SF1">
    <property type="entry name" value="BLR3518 PROTEIN"/>
    <property type="match status" value="1"/>
</dbReference>
<dbReference type="Proteomes" id="UP000295367">
    <property type="component" value="Unassembled WGS sequence"/>
</dbReference>
<comment type="caution">
    <text evidence="1">The sequence shown here is derived from an EMBL/GenBank/DDBJ whole genome shotgun (WGS) entry which is preliminary data.</text>
</comment>
<evidence type="ECO:0000313" key="1">
    <source>
        <dbReference type="EMBL" id="TCV82976.1"/>
    </source>
</evidence>
<dbReference type="OrthoDB" id="8557943at2"/>